<dbReference type="Proteomes" id="UP000253490">
    <property type="component" value="Unassembled WGS sequence"/>
</dbReference>
<name>A0A366I4X0_9FIRM</name>
<dbReference type="PROSITE" id="PS51819">
    <property type="entry name" value="VOC"/>
    <property type="match status" value="1"/>
</dbReference>
<evidence type="ECO:0000256" key="4">
    <source>
        <dbReference type="ARBA" id="ARBA00032460"/>
    </source>
</evidence>
<dbReference type="SUPFAM" id="SSF54593">
    <property type="entry name" value="Glyoxalase/Bleomycin resistance protein/Dihydroxybiphenyl dioxygenase"/>
    <property type="match status" value="1"/>
</dbReference>
<evidence type="ECO:0000313" key="7">
    <source>
        <dbReference type="EMBL" id="RBP63260.1"/>
    </source>
</evidence>
<evidence type="ECO:0000259" key="6">
    <source>
        <dbReference type="PROSITE" id="PS51819"/>
    </source>
</evidence>
<dbReference type="RefSeq" id="WP_113920782.1">
    <property type="nucleotide sequence ID" value="NZ_QNRX01000010.1"/>
</dbReference>
<protein>
    <recommendedName>
        <fullName evidence="3">Aldoketomutase</fullName>
    </recommendedName>
    <alternativeName>
        <fullName evidence="2">Ketone-aldehyde mutase</fullName>
    </alternativeName>
    <alternativeName>
        <fullName evidence="4">Methylglyoxalase</fullName>
    </alternativeName>
    <alternativeName>
        <fullName evidence="5">S-D-lactoylglutathione methylglyoxal lyase</fullName>
    </alternativeName>
</protein>
<evidence type="ECO:0000256" key="5">
    <source>
        <dbReference type="ARBA" id="ARBA00033298"/>
    </source>
</evidence>
<dbReference type="InterPro" id="IPR029068">
    <property type="entry name" value="Glyas_Bleomycin-R_OHBP_Dase"/>
</dbReference>
<keyword evidence="7" id="KW-0456">Lyase</keyword>
<accession>A0A366I4X0</accession>
<dbReference type="GO" id="GO:0046872">
    <property type="term" value="F:metal ion binding"/>
    <property type="evidence" value="ECO:0007669"/>
    <property type="project" value="UniProtKB-KW"/>
</dbReference>
<dbReference type="PROSITE" id="PS00934">
    <property type="entry name" value="GLYOXALASE_I_1"/>
    <property type="match status" value="1"/>
</dbReference>
<comment type="caution">
    <text evidence="7">The sequence shown here is derived from an EMBL/GenBank/DDBJ whole genome shotgun (WGS) entry which is preliminary data.</text>
</comment>
<dbReference type="GO" id="GO:0004462">
    <property type="term" value="F:lactoylglutathione lyase activity"/>
    <property type="evidence" value="ECO:0007669"/>
    <property type="project" value="InterPro"/>
</dbReference>
<keyword evidence="8" id="KW-1185">Reference proteome</keyword>
<dbReference type="InterPro" id="IPR037523">
    <property type="entry name" value="VOC_core"/>
</dbReference>
<sequence>MEYELVHTCIRVFDLDKSIEFYNKALGLKEAKRVDYPDKRFTLVYMADEISGHEIELTYNYDQNGPYELGNGYSHVAFYVDDLQKSYQAHRSAGYSVSEPKSLDDSGLKLYFVKDPDGYAIEIIEQA</sequence>
<dbReference type="OrthoDB" id="192739at2"/>
<dbReference type="PANTHER" id="PTHR46036:SF5">
    <property type="entry name" value="LACTOYLGLUTATHIONE LYASE"/>
    <property type="match status" value="1"/>
</dbReference>
<feature type="domain" description="VOC" evidence="6">
    <location>
        <begin position="4"/>
        <end position="126"/>
    </location>
</feature>
<dbReference type="Pfam" id="PF00903">
    <property type="entry name" value="Glyoxalase"/>
    <property type="match status" value="1"/>
</dbReference>
<reference evidence="7 8" key="1">
    <citation type="submission" date="2018-06" db="EMBL/GenBank/DDBJ databases">
        <title>Genomic Encyclopedia of Type Strains, Phase IV (KMG-IV): sequencing the most valuable type-strain genomes for metagenomic binning, comparative biology and taxonomic classification.</title>
        <authorList>
            <person name="Goeker M."/>
        </authorList>
    </citation>
    <scope>NUCLEOTIDE SEQUENCE [LARGE SCALE GENOMIC DNA]</scope>
    <source>
        <strain evidence="7 8">DSM 22112</strain>
    </source>
</reference>
<evidence type="ECO:0000256" key="2">
    <source>
        <dbReference type="ARBA" id="ARBA00030291"/>
    </source>
</evidence>
<dbReference type="InterPro" id="IPR004360">
    <property type="entry name" value="Glyas_Fos-R_dOase_dom"/>
</dbReference>
<dbReference type="EMBL" id="QNRX01000010">
    <property type="protein sequence ID" value="RBP63260.1"/>
    <property type="molecule type" value="Genomic_DNA"/>
</dbReference>
<dbReference type="InterPro" id="IPR018146">
    <property type="entry name" value="Glyoxalase_1_CS"/>
</dbReference>
<keyword evidence="1" id="KW-0479">Metal-binding</keyword>
<proteinExistence type="predicted"/>
<dbReference type="GO" id="GO:0019243">
    <property type="term" value="P:methylglyoxal catabolic process to D-lactate via S-lactoyl-glutathione"/>
    <property type="evidence" value="ECO:0007669"/>
    <property type="project" value="TreeGrafter"/>
</dbReference>
<evidence type="ECO:0000256" key="3">
    <source>
        <dbReference type="ARBA" id="ARBA00030892"/>
    </source>
</evidence>
<organism evidence="7 8">
    <name type="scientific">Alkalibaculum bacchi</name>
    <dbReference type="NCBI Taxonomy" id="645887"/>
    <lineage>
        <taxon>Bacteria</taxon>
        <taxon>Bacillati</taxon>
        <taxon>Bacillota</taxon>
        <taxon>Clostridia</taxon>
        <taxon>Eubacteriales</taxon>
        <taxon>Eubacteriaceae</taxon>
        <taxon>Alkalibaculum</taxon>
    </lineage>
</organism>
<evidence type="ECO:0000256" key="1">
    <source>
        <dbReference type="ARBA" id="ARBA00022723"/>
    </source>
</evidence>
<gene>
    <name evidence="7" type="ORF">DES36_1101</name>
</gene>
<dbReference type="PANTHER" id="PTHR46036">
    <property type="entry name" value="LACTOYLGLUTATHIONE LYASE"/>
    <property type="match status" value="1"/>
</dbReference>
<evidence type="ECO:0000313" key="8">
    <source>
        <dbReference type="Proteomes" id="UP000253490"/>
    </source>
</evidence>
<dbReference type="GO" id="GO:0005737">
    <property type="term" value="C:cytoplasm"/>
    <property type="evidence" value="ECO:0007669"/>
    <property type="project" value="TreeGrafter"/>
</dbReference>
<dbReference type="Gene3D" id="3.10.180.10">
    <property type="entry name" value="2,3-Dihydroxybiphenyl 1,2-Dioxygenase, domain 1"/>
    <property type="match status" value="1"/>
</dbReference>
<dbReference type="AlphaFoldDB" id="A0A366I4X0"/>